<gene>
    <name evidence="2" type="ORF">PR017_03310</name>
</gene>
<protein>
    <submittedName>
        <fullName evidence="2">SDR family oxidoreductase</fullName>
    </submittedName>
</protein>
<proteinExistence type="predicted"/>
<dbReference type="InterPro" id="IPR036291">
    <property type="entry name" value="NAD(P)-bd_dom_sf"/>
</dbReference>
<dbReference type="EMBL" id="CP117255">
    <property type="protein sequence ID" value="WFR96184.1"/>
    <property type="molecule type" value="Genomic_DNA"/>
</dbReference>
<reference evidence="3" key="2">
    <citation type="journal article" date="2023" name="MicrobiologyOpen">
        <title>Genomics of the tumorigenes clade of the family Rhizobiaceae and description of Rhizobium rhododendri sp. nov.</title>
        <authorList>
            <person name="Kuzmanovic N."/>
            <person name="diCenzo G.C."/>
            <person name="Bunk B."/>
            <person name="Sproeer C."/>
            <person name="Fruehling A."/>
            <person name="Neumann-Schaal M."/>
            <person name="Overmann J."/>
            <person name="Smalla K."/>
        </authorList>
    </citation>
    <scope>NUCLEOTIDE SEQUENCE [LARGE SCALE GENOMIC DNA]</scope>
    <source>
        <strain evidence="3">1078</strain>
    </source>
</reference>
<evidence type="ECO:0000313" key="2">
    <source>
        <dbReference type="EMBL" id="WFR96184.1"/>
    </source>
</evidence>
<sequence>MKILVVGATGGTGQAIVRTAQAQGHSVVALVRSRQKAAQLEGAVLFDGDARDEAAHFAALEGCDAVISALGTGIGPVKEITLLSQSTAALIAAMKRRGVPRLVCITGMGAGDSKGHGGFVYDRLIQPILLRKVYQDKDRQEAVIRESGLDWVILRPAVLNDKQEAQTVQALTDLSGFHGGSISRQSVATFAVAQLTEDRWLRKAPVIFA</sequence>
<evidence type="ECO:0000313" key="3">
    <source>
        <dbReference type="Proteomes" id="UP000249499"/>
    </source>
</evidence>
<dbReference type="KEGG" id="rtu:PR017_03310"/>
<dbReference type="PANTHER" id="PTHR15020">
    <property type="entry name" value="FLAVIN REDUCTASE-RELATED"/>
    <property type="match status" value="1"/>
</dbReference>
<dbReference type="Pfam" id="PF13460">
    <property type="entry name" value="NAD_binding_10"/>
    <property type="match status" value="1"/>
</dbReference>
<evidence type="ECO:0000259" key="1">
    <source>
        <dbReference type="Pfam" id="PF13460"/>
    </source>
</evidence>
<keyword evidence="3" id="KW-1185">Reference proteome</keyword>
<organism evidence="2 3">
    <name type="scientific">Rhizobium tumorigenes</name>
    <dbReference type="NCBI Taxonomy" id="2041385"/>
    <lineage>
        <taxon>Bacteria</taxon>
        <taxon>Pseudomonadati</taxon>
        <taxon>Pseudomonadota</taxon>
        <taxon>Alphaproteobacteria</taxon>
        <taxon>Hyphomicrobiales</taxon>
        <taxon>Rhizobiaceae</taxon>
        <taxon>Rhizobium/Agrobacterium group</taxon>
        <taxon>Rhizobium</taxon>
    </lineage>
</organism>
<dbReference type="CDD" id="cd05244">
    <property type="entry name" value="BVR-B_like_SDR_a"/>
    <property type="match status" value="1"/>
</dbReference>
<dbReference type="Proteomes" id="UP000249499">
    <property type="component" value="Chromosome"/>
</dbReference>
<dbReference type="Gene3D" id="3.40.50.720">
    <property type="entry name" value="NAD(P)-binding Rossmann-like Domain"/>
    <property type="match status" value="1"/>
</dbReference>
<dbReference type="SUPFAM" id="SSF51735">
    <property type="entry name" value="NAD(P)-binding Rossmann-fold domains"/>
    <property type="match status" value="1"/>
</dbReference>
<dbReference type="RefSeq" id="WP_111220289.1">
    <property type="nucleotide sequence ID" value="NZ_CP117255.1"/>
</dbReference>
<accession>A0AAF1K8Q2</accession>
<dbReference type="PANTHER" id="PTHR15020:SF50">
    <property type="entry name" value="UPF0659 PROTEIN YMR090W"/>
    <property type="match status" value="1"/>
</dbReference>
<dbReference type="AlphaFoldDB" id="A0AAF1K8Q2"/>
<dbReference type="InterPro" id="IPR016040">
    <property type="entry name" value="NAD(P)-bd_dom"/>
</dbReference>
<feature type="domain" description="NAD(P)-binding" evidence="1">
    <location>
        <begin position="7"/>
        <end position="197"/>
    </location>
</feature>
<reference evidence="2 3" key="1">
    <citation type="journal article" date="2018" name="Sci. Rep.">
        <title>Rhizobium tumorigenes sp. nov., a novel plant tumorigenic bacterium isolated from cane gall tumors on thornless blackberry.</title>
        <authorList>
            <person name="Kuzmanovi N."/>
            <person name="Smalla K."/>
            <person name="Gronow S."/>
            <person name="PuBawska J."/>
        </authorList>
    </citation>
    <scope>NUCLEOTIDE SEQUENCE [LARGE SCALE GENOMIC DNA]</scope>
    <source>
        <strain evidence="2 3">1078</strain>
    </source>
</reference>
<name>A0AAF1K8Q2_9HYPH</name>